<name>A0A0E0MLH6_ORYPU</name>
<dbReference type="AlphaFoldDB" id="A0A0E0MLH6"/>
<evidence type="ECO:0000313" key="2">
    <source>
        <dbReference type="Proteomes" id="UP000026962"/>
    </source>
</evidence>
<accession>A0A0E0MLH6</accession>
<dbReference type="HOGENOM" id="CLU_2531359_0_0_1"/>
<organism evidence="1">
    <name type="scientific">Oryza punctata</name>
    <name type="common">Red rice</name>
    <dbReference type="NCBI Taxonomy" id="4537"/>
    <lineage>
        <taxon>Eukaryota</taxon>
        <taxon>Viridiplantae</taxon>
        <taxon>Streptophyta</taxon>
        <taxon>Embryophyta</taxon>
        <taxon>Tracheophyta</taxon>
        <taxon>Spermatophyta</taxon>
        <taxon>Magnoliopsida</taxon>
        <taxon>Liliopsida</taxon>
        <taxon>Poales</taxon>
        <taxon>Poaceae</taxon>
        <taxon>BOP clade</taxon>
        <taxon>Oryzoideae</taxon>
        <taxon>Oryzeae</taxon>
        <taxon>Oryzinae</taxon>
        <taxon>Oryza</taxon>
    </lineage>
</organism>
<protein>
    <submittedName>
        <fullName evidence="1">Uncharacterized protein</fullName>
    </submittedName>
</protein>
<dbReference type="Gramene" id="OPUNC12G08230.1">
    <property type="protein sequence ID" value="OPUNC12G08230.1"/>
    <property type="gene ID" value="OPUNC12G08230"/>
</dbReference>
<dbReference type="Proteomes" id="UP000026962">
    <property type="component" value="Chromosome 12"/>
</dbReference>
<keyword evidence="2" id="KW-1185">Reference proteome</keyword>
<reference evidence="1" key="1">
    <citation type="submission" date="2015-04" db="UniProtKB">
        <authorList>
            <consortium name="EnsemblPlants"/>
        </authorList>
    </citation>
    <scope>IDENTIFICATION</scope>
</reference>
<proteinExistence type="predicted"/>
<sequence length="84" mass="9362">MSTQVVPSEIVCQCIELYHHHPHHPCSQPERLKLLLILLLIGDARGGVSIDWPRGVTGDNVARGAQLIGNTRDRKKKKTFQLVA</sequence>
<reference evidence="1" key="2">
    <citation type="submission" date="2018-05" db="EMBL/GenBank/DDBJ databases">
        <title>OpunRS2 (Oryza punctata Reference Sequence Version 2).</title>
        <authorList>
            <person name="Zhang J."/>
            <person name="Kudrna D."/>
            <person name="Lee S."/>
            <person name="Talag J."/>
            <person name="Welchert J."/>
            <person name="Wing R.A."/>
        </authorList>
    </citation>
    <scope>NUCLEOTIDE SEQUENCE [LARGE SCALE GENOMIC DNA]</scope>
</reference>
<evidence type="ECO:0000313" key="1">
    <source>
        <dbReference type="EnsemblPlants" id="OPUNC12G08230.1"/>
    </source>
</evidence>
<dbReference type="EnsemblPlants" id="OPUNC12G08230.1">
    <property type="protein sequence ID" value="OPUNC12G08230.1"/>
    <property type="gene ID" value="OPUNC12G08230"/>
</dbReference>